<dbReference type="EMBL" id="QPKB01000002">
    <property type="protein sequence ID" value="RWR76877.1"/>
    <property type="molecule type" value="Genomic_DNA"/>
</dbReference>
<protein>
    <submittedName>
        <fullName evidence="2">Putative Embryo-specific protein 3</fullName>
    </submittedName>
</protein>
<keyword evidence="1" id="KW-0732">Signal</keyword>
<dbReference type="Proteomes" id="UP000283530">
    <property type="component" value="Unassembled WGS sequence"/>
</dbReference>
<sequence length="198" mass="22091">MEMKRSRALISGALLFVLVGLGSGKPESTEKQANCTYTVLIETTCSKGARTSDRVSLRFGNSKSNDILVPHLSAKRLRRVDRRGAAVLTDVPQKPFEACGIDQFQVIDSCVESPICSLFFKHRGNDRWRPGLAQLLVPEISHFSSKSFYFRRFLPQHVWHGSDACDTEVTPFGIKHTGKIFGGKYMLELREYHAAAGS</sequence>
<reference evidence="2 3" key="1">
    <citation type="journal article" date="2019" name="Nat. Plants">
        <title>Stout camphor tree genome fills gaps in understanding of flowering plant genome evolution.</title>
        <authorList>
            <person name="Chaw S.M."/>
            <person name="Liu Y.C."/>
            <person name="Wu Y.W."/>
            <person name="Wang H.Y."/>
            <person name="Lin C.I."/>
            <person name="Wu C.S."/>
            <person name="Ke H.M."/>
            <person name="Chang L.Y."/>
            <person name="Hsu C.Y."/>
            <person name="Yang H.T."/>
            <person name="Sudianto E."/>
            <person name="Hsu M.H."/>
            <person name="Wu K.P."/>
            <person name="Wang L.N."/>
            <person name="Leebens-Mack J.H."/>
            <person name="Tsai I.J."/>
        </authorList>
    </citation>
    <scope>NUCLEOTIDE SEQUENCE [LARGE SCALE GENOMIC DNA]</scope>
    <source>
        <strain evidence="3">cv. Chaw 1501</strain>
        <tissue evidence="2">Young leaves</tissue>
    </source>
</reference>
<dbReference type="SUPFAM" id="SSF49723">
    <property type="entry name" value="Lipase/lipooxygenase domain (PLAT/LH2 domain)"/>
    <property type="match status" value="1"/>
</dbReference>
<name>A0A3S4NGE8_9MAGN</name>
<keyword evidence="3" id="KW-1185">Reference proteome</keyword>
<gene>
    <name evidence="2" type="ORF">CKAN_00534000</name>
</gene>
<evidence type="ECO:0000313" key="3">
    <source>
        <dbReference type="Proteomes" id="UP000283530"/>
    </source>
</evidence>
<evidence type="ECO:0000313" key="2">
    <source>
        <dbReference type="EMBL" id="RWR76877.1"/>
    </source>
</evidence>
<evidence type="ECO:0000256" key="1">
    <source>
        <dbReference type="SAM" id="SignalP"/>
    </source>
</evidence>
<dbReference type="AlphaFoldDB" id="A0A3S4NGE8"/>
<accession>A0A3S4NGE8</accession>
<dbReference type="PANTHER" id="PTHR31718">
    <property type="entry name" value="PLAT DOMAIN-CONTAINING PROTEIN"/>
    <property type="match status" value="1"/>
</dbReference>
<dbReference type="InterPro" id="IPR036392">
    <property type="entry name" value="PLAT/LH2_dom_sf"/>
</dbReference>
<dbReference type="PANTHER" id="PTHR31718:SF30">
    <property type="entry name" value="EMBRYO-SPECIFIC PROTEIN ATS3A-LIKE"/>
    <property type="match status" value="1"/>
</dbReference>
<organism evidence="2 3">
    <name type="scientific">Cinnamomum micranthum f. kanehirae</name>
    <dbReference type="NCBI Taxonomy" id="337451"/>
    <lineage>
        <taxon>Eukaryota</taxon>
        <taxon>Viridiplantae</taxon>
        <taxon>Streptophyta</taxon>
        <taxon>Embryophyta</taxon>
        <taxon>Tracheophyta</taxon>
        <taxon>Spermatophyta</taxon>
        <taxon>Magnoliopsida</taxon>
        <taxon>Magnoliidae</taxon>
        <taxon>Laurales</taxon>
        <taxon>Lauraceae</taxon>
        <taxon>Cinnamomum</taxon>
    </lineage>
</organism>
<feature type="chain" id="PRO_5018750577" evidence="1">
    <location>
        <begin position="25"/>
        <end position="198"/>
    </location>
</feature>
<dbReference type="OrthoDB" id="1920702at2759"/>
<dbReference type="InterPro" id="IPR010417">
    <property type="entry name" value="Embryo-specific_ATS3"/>
</dbReference>
<proteinExistence type="predicted"/>
<dbReference type="Pfam" id="PF06232">
    <property type="entry name" value="ATS3"/>
    <property type="match status" value="1"/>
</dbReference>
<comment type="caution">
    <text evidence="2">The sequence shown here is derived from an EMBL/GenBank/DDBJ whole genome shotgun (WGS) entry which is preliminary data.</text>
</comment>
<feature type="signal peptide" evidence="1">
    <location>
        <begin position="1"/>
        <end position="24"/>
    </location>
</feature>